<sequence>MKMRECCICFDFSDPLQDLKGKEIKRTMLNEIVDYISVNRGVITEAVYPDIINLFGYNVYRTLPPSQNPSGEAFDPEEDEPVLESSWPHLQVS</sequence>
<dbReference type="GO" id="GO:0000159">
    <property type="term" value="C:protein phosphatase type 2A complex"/>
    <property type="evidence" value="ECO:0007669"/>
    <property type="project" value="InterPro"/>
</dbReference>
<dbReference type="GO" id="GO:0007165">
    <property type="term" value="P:signal transduction"/>
    <property type="evidence" value="ECO:0007669"/>
    <property type="project" value="InterPro"/>
</dbReference>
<dbReference type="GO" id="GO:0019888">
    <property type="term" value="F:protein phosphatase regulator activity"/>
    <property type="evidence" value="ECO:0007669"/>
    <property type="project" value="InterPro"/>
</dbReference>
<dbReference type="AlphaFoldDB" id="A0A0L0F155"/>
<dbReference type="GeneID" id="25917665"/>
<dbReference type="InterPro" id="IPR002554">
    <property type="entry name" value="PP2A_B56"/>
</dbReference>
<keyword evidence="3" id="KW-1185">Reference proteome</keyword>
<reference evidence="2 3" key="1">
    <citation type="submission" date="2011-02" db="EMBL/GenBank/DDBJ databases">
        <title>The Genome Sequence of Sphaeroforma arctica JP610.</title>
        <authorList>
            <consortium name="The Broad Institute Genome Sequencing Platform"/>
            <person name="Russ C."/>
            <person name="Cuomo C."/>
            <person name="Young S.K."/>
            <person name="Zeng Q."/>
            <person name="Gargeya S."/>
            <person name="Alvarado L."/>
            <person name="Berlin A."/>
            <person name="Chapman S.B."/>
            <person name="Chen Z."/>
            <person name="Freedman E."/>
            <person name="Gellesch M."/>
            <person name="Goldberg J."/>
            <person name="Griggs A."/>
            <person name="Gujja S."/>
            <person name="Heilman E."/>
            <person name="Heiman D."/>
            <person name="Howarth C."/>
            <person name="Mehta T."/>
            <person name="Neiman D."/>
            <person name="Pearson M."/>
            <person name="Roberts A."/>
            <person name="Saif S."/>
            <person name="Shea T."/>
            <person name="Shenoy N."/>
            <person name="Sisk P."/>
            <person name="Stolte C."/>
            <person name="Sykes S."/>
            <person name="White J."/>
            <person name="Yandava C."/>
            <person name="Burger G."/>
            <person name="Gray M.W."/>
            <person name="Holland P.W.H."/>
            <person name="King N."/>
            <person name="Lang F.B.F."/>
            <person name="Roger A.J."/>
            <person name="Ruiz-Trillo I."/>
            <person name="Haas B."/>
            <person name="Nusbaum C."/>
            <person name="Birren B."/>
        </authorList>
    </citation>
    <scope>NUCLEOTIDE SEQUENCE [LARGE SCALE GENOMIC DNA]</scope>
    <source>
        <strain evidence="2 3">JP610</strain>
    </source>
</reference>
<evidence type="ECO:0000256" key="1">
    <source>
        <dbReference type="SAM" id="MobiDB-lite"/>
    </source>
</evidence>
<dbReference type="STRING" id="667725.A0A0L0F155"/>
<dbReference type="OrthoDB" id="10264446at2759"/>
<protein>
    <submittedName>
        <fullName evidence="2">Uncharacterized protein</fullName>
    </submittedName>
</protein>
<gene>
    <name evidence="2" type="ORF">SARC_17161</name>
</gene>
<dbReference type="PANTHER" id="PTHR10257:SF3">
    <property type="entry name" value="SERINE_THREONINE-PROTEIN PHOSPHATASE 2A 56 KDA REGULATORY SUBUNIT GAMMA ISOFORM"/>
    <property type="match status" value="1"/>
</dbReference>
<dbReference type="SUPFAM" id="SSF48371">
    <property type="entry name" value="ARM repeat"/>
    <property type="match status" value="1"/>
</dbReference>
<dbReference type="eggNOG" id="KOG2085">
    <property type="taxonomic scope" value="Eukaryota"/>
</dbReference>
<organism evidence="2 3">
    <name type="scientific">Sphaeroforma arctica JP610</name>
    <dbReference type="NCBI Taxonomy" id="667725"/>
    <lineage>
        <taxon>Eukaryota</taxon>
        <taxon>Ichthyosporea</taxon>
        <taxon>Ichthyophonida</taxon>
        <taxon>Sphaeroforma</taxon>
    </lineage>
</organism>
<dbReference type="Gene3D" id="1.25.10.10">
    <property type="entry name" value="Leucine-rich Repeat Variant"/>
    <property type="match status" value="1"/>
</dbReference>
<proteinExistence type="predicted"/>
<dbReference type="RefSeq" id="XP_014144216.1">
    <property type="nucleotide sequence ID" value="XM_014288741.1"/>
</dbReference>
<feature type="region of interest" description="Disordered" evidence="1">
    <location>
        <begin position="66"/>
        <end position="93"/>
    </location>
</feature>
<accession>A0A0L0F155</accession>
<evidence type="ECO:0000313" key="2">
    <source>
        <dbReference type="EMBL" id="KNC70314.1"/>
    </source>
</evidence>
<dbReference type="Pfam" id="PF01603">
    <property type="entry name" value="B56"/>
    <property type="match status" value="1"/>
</dbReference>
<dbReference type="PANTHER" id="PTHR10257">
    <property type="entry name" value="SERINE/THREONINE PROTEIN PHOSPHATASE 2A PP2A REGULATORY SUBUNIT B"/>
    <property type="match status" value="1"/>
</dbReference>
<evidence type="ECO:0000313" key="3">
    <source>
        <dbReference type="Proteomes" id="UP000054560"/>
    </source>
</evidence>
<dbReference type="InterPro" id="IPR016024">
    <property type="entry name" value="ARM-type_fold"/>
</dbReference>
<dbReference type="InterPro" id="IPR011989">
    <property type="entry name" value="ARM-like"/>
</dbReference>
<name>A0A0L0F155_9EUKA</name>
<dbReference type="Proteomes" id="UP000054560">
    <property type="component" value="Unassembled WGS sequence"/>
</dbReference>
<dbReference type="EMBL" id="KQ251502">
    <property type="protein sequence ID" value="KNC70314.1"/>
    <property type="molecule type" value="Genomic_DNA"/>
</dbReference>